<organism evidence="1 2">
    <name type="scientific">Solanum commersonii</name>
    <name type="common">Commerson's wild potato</name>
    <name type="synonym">Commerson's nightshade</name>
    <dbReference type="NCBI Taxonomy" id="4109"/>
    <lineage>
        <taxon>Eukaryota</taxon>
        <taxon>Viridiplantae</taxon>
        <taxon>Streptophyta</taxon>
        <taxon>Embryophyta</taxon>
        <taxon>Tracheophyta</taxon>
        <taxon>Spermatophyta</taxon>
        <taxon>Magnoliopsida</taxon>
        <taxon>eudicotyledons</taxon>
        <taxon>Gunneridae</taxon>
        <taxon>Pentapetalae</taxon>
        <taxon>asterids</taxon>
        <taxon>lamiids</taxon>
        <taxon>Solanales</taxon>
        <taxon>Solanaceae</taxon>
        <taxon>Solanoideae</taxon>
        <taxon>Solaneae</taxon>
        <taxon>Solanum</taxon>
    </lineage>
</organism>
<protein>
    <submittedName>
        <fullName evidence="1">Uncharacterized protein</fullName>
    </submittedName>
</protein>
<comment type="caution">
    <text evidence="1">The sequence shown here is derived from an EMBL/GenBank/DDBJ whole genome shotgun (WGS) entry which is preliminary data.</text>
</comment>
<dbReference type="AlphaFoldDB" id="A0A9J5W9C8"/>
<proteinExistence type="predicted"/>
<accession>A0A9J5W9C8</accession>
<name>A0A9J5W9C8_SOLCO</name>
<dbReference type="EMBL" id="JACXVP010000012">
    <property type="protein sequence ID" value="KAG5572154.1"/>
    <property type="molecule type" value="Genomic_DNA"/>
</dbReference>
<evidence type="ECO:0000313" key="2">
    <source>
        <dbReference type="Proteomes" id="UP000824120"/>
    </source>
</evidence>
<sequence>MDLDIKRMKKKKKARVTCDQPRIRWGGLTTARPLMIGVKLAAMVSCGSTDCIRIATREVLGVSRPGGHKEDWWWNGKVQGKVEIKKVLRLNINGKNNKENKRRNRRELECKKSNRKLYKLAKAREKREQVLDQVKSIKNENDKVLVKEMHIRLRWKTISP</sequence>
<keyword evidence="2" id="KW-1185">Reference proteome</keyword>
<gene>
    <name evidence="1" type="ORF">H5410_061920</name>
</gene>
<dbReference type="Proteomes" id="UP000824120">
    <property type="component" value="Chromosome 12"/>
</dbReference>
<dbReference type="OrthoDB" id="681201at2759"/>
<reference evidence="1 2" key="1">
    <citation type="submission" date="2020-09" db="EMBL/GenBank/DDBJ databases">
        <title>De no assembly of potato wild relative species, Solanum commersonii.</title>
        <authorList>
            <person name="Cho K."/>
        </authorList>
    </citation>
    <scope>NUCLEOTIDE SEQUENCE [LARGE SCALE GENOMIC DNA]</scope>
    <source>
        <strain evidence="1">LZ3.2</strain>
        <tissue evidence="1">Leaf</tissue>
    </source>
</reference>
<evidence type="ECO:0000313" key="1">
    <source>
        <dbReference type="EMBL" id="KAG5572154.1"/>
    </source>
</evidence>